<dbReference type="PROSITE" id="PS00138">
    <property type="entry name" value="SUBTILASE_SER"/>
    <property type="match status" value="1"/>
</dbReference>
<dbReference type="GO" id="GO:0004252">
    <property type="term" value="F:serine-type endopeptidase activity"/>
    <property type="evidence" value="ECO:0007669"/>
    <property type="project" value="UniProtKB-UniRule"/>
</dbReference>
<dbReference type="Pfam" id="PF23090">
    <property type="entry name" value="MBTPS1_4th"/>
    <property type="match status" value="1"/>
</dbReference>
<keyword evidence="4 7" id="KW-0720">Serine protease</keyword>
<dbReference type="Gene3D" id="3.40.50.200">
    <property type="entry name" value="Peptidase S8/S53 domain"/>
    <property type="match status" value="1"/>
</dbReference>
<feature type="active site" description="Charge relay system" evidence="7">
    <location>
        <position position="214"/>
    </location>
</feature>
<dbReference type="PANTHER" id="PTHR43806">
    <property type="entry name" value="PEPTIDASE S8"/>
    <property type="match status" value="1"/>
</dbReference>
<evidence type="ECO:0000256" key="8">
    <source>
        <dbReference type="SAM" id="MobiDB-lite"/>
    </source>
</evidence>
<evidence type="ECO:0000256" key="1">
    <source>
        <dbReference type="ARBA" id="ARBA00011073"/>
    </source>
</evidence>
<dbReference type="OrthoDB" id="1740355at2759"/>
<dbReference type="GO" id="GO:0006508">
    <property type="term" value="P:proteolysis"/>
    <property type="evidence" value="ECO:0007669"/>
    <property type="project" value="UniProtKB-KW"/>
</dbReference>
<dbReference type="InterPro" id="IPR022398">
    <property type="entry name" value="Peptidase_S8_His-AS"/>
</dbReference>
<dbReference type="InterPro" id="IPR050131">
    <property type="entry name" value="Peptidase_S8_subtilisin-like"/>
</dbReference>
<gene>
    <name evidence="13" type="ORF">Poli38472_003592</name>
</gene>
<keyword evidence="14" id="KW-1185">Reference proteome</keyword>
<dbReference type="SUPFAM" id="SSF52743">
    <property type="entry name" value="Subtilisin-like"/>
    <property type="match status" value="1"/>
</dbReference>
<feature type="domain" description="Peptidase S8/S53" evidence="10">
    <location>
        <begin position="205"/>
        <end position="455"/>
    </location>
</feature>
<keyword evidence="9" id="KW-0812">Transmembrane</keyword>
<evidence type="ECO:0000259" key="11">
    <source>
        <dbReference type="Pfam" id="PF23090"/>
    </source>
</evidence>
<feature type="domain" description="MBTPS1 fourth" evidence="11">
    <location>
        <begin position="639"/>
        <end position="923"/>
    </location>
</feature>
<evidence type="ECO:0000313" key="14">
    <source>
        <dbReference type="Proteomes" id="UP000794436"/>
    </source>
</evidence>
<keyword evidence="9" id="KW-0472">Membrane</keyword>
<evidence type="ECO:0000259" key="10">
    <source>
        <dbReference type="Pfam" id="PF00082"/>
    </source>
</evidence>
<dbReference type="InterPro" id="IPR057032">
    <property type="entry name" value="MBTPS1_4th"/>
</dbReference>
<evidence type="ECO:0000256" key="9">
    <source>
        <dbReference type="SAM" id="Phobius"/>
    </source>
</evidence>
<reference evidence="13" key="1">
    <citation type="submission" date="2019-03" db="EMBL/GenBank/DDBJ databases">
        <title>Long read genome sequence of the mycoparasitic Pythium oligandrum ATCC 38472 isolated from sugarbeet rhizosphere.</title>
        <authorList>
            <person name="Gaulin E."/>
        </authorList>
    </citation>
    <scope>NUCLEOTIDE SEQUENCE</scope>
    <source>
        <strain evidence="13">ATCC 38472_TT</strain>
    </source>
</reference>
<comment type="catalytic activity">
    <reaction evidence="5">
        <text>Hydrolysis of proteins with broad specificity for peptide bonds, and a preference for a large uncharged residue in P1. Hydrolyzes peptide amides.</text>
        <dbReference type="EC" id="3.4.21.62"/>
    </reaction>
</comment>
<dbReference type="InterPro" id="IPR057060">
    <property type="entry name" value="MBTPS1_3rd"/>
</dbReference>
<evidence type="ECO:0000256" key="3">
    <source>
        <dbReference type="ARBA" id="ARBA00022801"/>
    </source>
</evidence>
<evidence type="ECO:0000256" key="6">
    <source>
        <dbReference type="ARBA" id="ARBA00023619"/>
    </source>
</evidence>
<dbReference type="Pfam" id="PF23094">
    <property type="entry name" value="MBTPS1_3rd"/>
    <property type="match status" value="1"/>
</dbReference>
<dbReference type="InterPro" id="IPR000209">
    <property type="entry name" value="Peptidase_S8/S53_dom"/>
</dbReference>
<comment type="caution">
    <text evidence="13">The sequence shown here is derived from an EMBL/GenBank/DDBJ whole genome shotgun (WGS) entry which is preliminary data.</text>
</comment>
<evidence type="ECO:0000256" key="7">
    <source>
        <dbReference type="PROSITE-ProRule" id="PRU01240"/>
    </source>
</evidence>
<evidence type="ECO:0000256" key="4">
    <source>
        <dbReference type="ARBA" id="ARBA00022825"/>
    </source>
</evidence>
<dbReference type="InterPro" id="IPR015500">
    <property type="entry name" value="Peptidase_S8_subtilisin-rel"/>
</dbReference>
<dbReference type="PRINTS" id="PR00723">
    <property type="entry name" value="SUBTILISIN"/>
</dbReference>
<protein>
    <recommendedName>
        <fullName evidence="6">subtilisin</fullName>
        <ecNumber evidence="6">3.4.21.62</ecNumber>
    </recommendedName>
</protein>
<dbReference type="PROSITE" id="PS51892">
    <property type="entry name" value="SUBTILASE"/>
    <property type="match status" value="1"/>
</dbReference>
<dbReference type="InterPro" id="IPR023828">
    <property type="entry name" value="Peptidase_S8_Ser-AS"/>
</dbReference>
<feature type="compositionally biased region" description="Low complexity" evidence="8">
    <location>
        <begin position="976"/>
        <end position="989"/>
    </location>
</feature>
<dbReference type="GO" id="GO:0005794">
    <property type="term" value="C:Golgi apparatus"/>
    <property type="evidence" value="ECO:0007669"/>
    <property type="project" value="TreeGrafter"/>
</dbReference>
<dbReference type="PROSITE" id="PS00137">
    <property type="entry name" value="SUBTILASE_HIS"/>
    <property type="match status" value="1"/>
</dbReference>
<dbReference type="AlphaFoldDB" id="A0A8K1CLR1"/>
<dbReference type="PANTHER" id="PTHR43806:SF7">
    <property type="entry name" value="MEMBRANE-BOUND TRANSCRIPTION FACTOR SITE-1 PROTEASE"/>
    <property type="match status" value="1"/>
</dbReference>
<dbReference type="Proteomes" id="UP000794436">
    <property type="component" value="Unassembled WGS sequence"/>
</dbReference>
<keyword evidence="2 7" id="KW-0645">Protease</keyword>
<name>A0A8K1CLR1_PYTOL</name>
<evidence type="ECO:0000256" key="2">
    <source>
        <dbReference type="ARBA" id="ARBA00022670"/>
    </source>
</evidence>
<evidence type="ECO:0000259" key="12">
    <source>
        <dbReference type="Pfam" id="PF23094"/>
    </source>
</evidence>
<keyword evidence="9" id="KW-1133">Transmembrane helix</keyword>
<dbReference type="EMBL" id="SPLM01000036">
    <property type="protein sequence ID" value="TMW65827.1"/>
    <property type="molecule type" value="Genomic_DNA"/>
</dbReference>
<dbReference type="Pfam" id="PF00082">
    <property type="entry name" value="Peptidase_S8"/>
    <property type="match status" value="1"/>
</dbReference>
<dbReference type="InterPro" id="IPR036852">
    <property type="entry name" value="Peptidase_S8/S53_dom_sf"/>
</dbReference>
<accession>A0A8K1CLR1</accession>
<sequence length="1051" mass="116108">MDQSGSARRRRLYGSTGRPHRLQRGLFCIYTWAVCLWLAICWSTGVVTATNTQSPICSPFESPLTSRQVIAQLSSYKELDYHEKTVASTLSGGLTPRIGLELVPRPNLGDVPTDFVVVQVFSCGFGRSEHRSHPAEADVQRILSRSSALGVKRVHINKPYTRAELLVMPESKMRTRRRTQEHAQKRKPLVDELAVRALWERGYKGQGVKIGVFDTGLSNNKFRNVRERINWTNEKKTEDLVGHGTFVSSIIGGTDGACPGLAPDAELFVFRTFTSEQLSFTSWFLDAFNYALHLRINVLNLSTGGPDFHDLPFVEKIQELAANGVIIVSAVGNSGPKYGTLTNPADQMEVIGVGGLGRDGDVAPFSSRGMTTWELPFGTGRIKPDLVTLAEDIPGAEVSRGCKLLSGTSVAAPIVSGTIAVLASMIPDAQARWTLLNPASMKQILIESADRLPARVRDDDHVFQNHAFEQGGGRLNITAASKRVAELWTKYQETAELTPGGNVSSDVALILAPSAFPAKVDATDCPYMWPLCSQPLFHTSLPLTVNLTLMNPASISGTLEGKPRWVPDDPSGEHLTVSIASPDVLWPYYGSIGVFIEVKEQAAAFKGTARGSLVFTVRSSPNRVDELVVPFAIPVIPTPPKHKRILWDQFHNLPYPSAFVPRDSLDPQDLSMLDSAGDHPHTNFHQLWNYLTTSLGYYVDVMPFEYSCLELDRYGVVLMVDPEEEFFRDEIVALQAAVKYSNVSLLVFADWYDNRVLDTMQVFDTSTLSYWRPVTGGSNLPALNQLLRGFNIEFAYDIRSNASVSLLSPASTSFPFASGSYLTKFPVGGYLGYIDAIDESSLLLNRSLGSPVHFDADAYGVRVDRVPVLGLYEVPSRNGGRIAVFGDSACLDASVHSTVTGFRHCFDMLQTLLEFTNEAMRPITMELQFLSEEYGSPQPRDDMDPLHGTPPPIPIEDGEDLPSHVLELRSGDWNATPSATPKPSSPMTPGMLRTNPEAMAVQRRRRLLEKHSKVLRAMQQQPVRQNFCHFYRREQCAEDSPAKRVTVQVAE</sequence>
<feature type="active site" description="Charge relay system" evidence="7">
    <location>
        <position position="243"/>
    </location>
</feature>
<feature type="region of interest" description="Disordered" evidence="8">
    <location>
        <begin position="972"/>
        <end position="991"/>
    </location>
</feature>
<dbReference type="EC" id="3.4.21.62" evidence="6"/>
<proteinExistence type="inferred from homology"/>
<feature type="active site" description="Charge relay system" evidence="7">
    <location>
        <position position="409"/>
    </location>
</feature>
<feature type="domain" description="MBTPS1 third" evidence="12">
    <location>
        <begin position="516"/>
        <end position="638"/>
    </location>
</feature>
<evidence type="ECO:0000256" key="5">
    <source>
        <dbReference type="ARBA" id="ARBA00023529"/>
    </source>
</evidence>
<keyword evidence="3 7" id="KW-0378">Hydrolase</keyword>
<comment type="similarity">
    <text evidence="1 7">Belongs to the peptidase S8 family.</text>
</comment>
<organism evidence="13 14">
    <name type="scientific">Pythium oligandrum</name>
    <name type="common">Mycoparasitic fungus</name>
    <dbReference type="NCBI Taxonomy" id="41045"/>
    <lineage>
        <taxon>Eukaryota</taxon>
        <taxon>Sar</taxon>
        <taxon>Stramenopiles</taxon>
        <taxon>Oomycota</taxon>
        <taxon>Peronosporomycetes</taxon>
        <taxon>Pythiales</taxon>
        <taxon>Pythiaceae</taxon>
        <taxon>Pythium</taxon>
    </lineage>
</organism>
<feature type="transmembrane region" description="Helical" evidence="9">
    <location>
        <begin position="27"/>
        <end position="49"/>
    </location>
</feature>
<evidence type="ECO:0000313" key="13">
    <source>
        <dbReference type="EMBL" id="TMW65827.1"/>
    </source>
</evidence>